<dbReference type="Pfam" id="PF01636">
    <property type="entry name" value="APH"/>
    <property type="match status" value="1"/>
</dbReference>
<evidence type="ECO:0000313" key="3">
    <source>
        <dbReference type="Proteomes" id="UP001529338"/>
    </source>
</evidence>
<dbReference type="Gene3D" id="3.90.1200.10">
    <property type="match status" value="1"/>
</dbReference>
<sequence>MTTTPTDVSVPLDALRAVVAPVGRATSAERLTGGLFAMTYRVHLDDGRRVVVKTAPTGTDRLLSHEHDLLRAEALVYELAHPRGIAVPRVLLTDWSRTHLPGDAVVVTHLDGVPLDGADLEGDAATTARRGVGAAMAQLHAIERAPFGYPDKPELGGATWREAFGRMVEALLADAGRWGVALPADEIRRELVRHGAALDDVTRPSLVHTDLWPGNVFVDPVSGRLTGVIDPERAIFGDPLVDVVGCDPFGRSQDDATLLGGYAEAAGAQLDVTSPSACARLALYRLWLAIVMSVERVPRDYQGDWVAGYDAEVDRMRAVALAEIRS</sequence>
<dbReference type="GO" id="GO:0016740">
    <property type="term" value="F:transferase activity"/>
    <property type="evidence" value="ECO:0007669"/>
    <property type="project" value="UniProtKB-KW"/>
</dbReference>
<dbReference type="PANTHER" id="PTHR21310:SF15">
    <property type="entry name" value="AMINOGLYCOSIDE PHOSPHOTRANSFERASE DOMAIN-CONTAINING PROTEIN"/>
    <property type="match status" value="1"/>
</dbReference>
<dbReference type="InterPro" id="IPR011009">
    <property type="entry name" value="Kinase-like_dom_sf"/>
</dbReference>
<dbReference type="EC" id="2.7.1.-" evidence="2"/>
<reference evidence="2 3" key="1">
    <citation type="submission" date="2023-06" db="EMBL/GenBank/DDBJ databases">
        <title>Cellulomonas sp. MW4 Whole genome sequence.</title>
        <authorList>
            <person name="Park S."/>
        </authorList>
    </citation>
    <scope>NUCLEOTIDE SEQUENCE [LARGE SCALE GENOMIC DNA]</scope>
    <source>
        <strain evidence="2 3">MW4</strain>
    </source>
</reference>
<dbReference type="PANTHER" id="PTHR21310">
    <property type="entry name" value="AMINOGLYCOSIDE PHOSPHOTRANSFERASE-RELATED-RELATED"/>
    <property type="match status" value="1"/>
</dbReference>
<name>A0ABT7SG78_9CELL</name>
<protein>
    <submittedName>
        <fullName evidence="2">Aminoglycoside phosphotransferase family protein</fullName>
        <ecNumber evidence="2">2.7.1.-</ecNumber>
    </submittedName>
</protein>
<dbReference type="InterPro" id="IPR002575">
    <property type="entry name" value="Aminoglycoside_PTrfase"/>
</dbReference>
<dbReference type="Gene3D" id="3.30.200.20">
    <property type="entry name" value="Phosphorylase Kinase, domain 1"/>
    <property type="match status" value="1"/>
</dbReference>
<accession>A0ABT7SG78</accession>
<dbReference type="InterPro" id="IPR051678">
    <property type="entry name" value="AGP_Transferase"/>
</dbReference>
<dbReference type="EMBL" id="JAUCGQ010000001">
    <property type="protein sequence ID" value="MDM7855185.1"/>
    <property type="molecule type" value="Genomic_DNA"/>
</dbReference>
<dbReference type="Proteomes" id="UP001529338">
    <property type="component" value="Unassembled WGS sequence"/>
</dbReference>
<keyword evidence="3" id="KW-1185">Reference proteome</keyword>
<proteinExistence type="predicted"/>
<dbReference type="RefSeq" id="WP_289454991.1">
    <property type="nucleotide sequence ID" value="NZ_JAUCGQ010000001.1"/>
</dbReference>
<evidence type="ECO:0000259" key="1">
    <source>
        <dbReference type="Pfam" id="PF01636"/>
    </source>
</evidence>
<dbReference type="SUPFAM" id="SSF56112">
    <property type="entry name" value="Protein kinase-like (PK-like)"/>
    <property type="match status" value="1"/>
</dbReference>
<evidence type="ECO:0000313" key="2">
    <source>
        <dbReference type="EMBL" id="MDM7855185.1"/>
    </source>
</evidence>
<organism evidence="2 3">
    <name type="scientific">Cellulomonas alba</name>
    <dbReference type="NCBI Taxonomy" id="3053467"/>
    <lineage>
        <taxon>Bacteria</taxon>
        <taxon>Bacillati</taxon>
        <taxon>Actinomycetota</taxon>
        <taxon>Actinomycetes</taxon>
        <taxon>Micrococcales</taxon>
        <taxon>Cellulomonadaceae</taxon>
        <taxon>Cellulomonas</taxon>
    </lineage>
</organism>
<feature type="domain" description="Aminoglycoside phosphotransferase" evidence="1">
    <location>
        <begin position="29"/>
        <end position="268"/>
    </location>
</feature>
<gene>
    <name evidence="2" type="ORF">QRT04_09595</name>
</gene>
<keyword evidence="2" id="KW-0808">Transferase</keyword>
<comment type="caution">
    <text evidence="2">The sequence shown here is derived from an EMBL/GenBank/DDBJ whole genome shotgun (WGS) entry which is preliminary data.</text>
</comment>